<accession>A0A6A4RC27</accession>
<comment type="caution">
    <text evidence="2">The sequence shown here is derived from an EMBL/GenBank/DDBJ whole genome shotgun (WGS) entry which is preliminary data.</text>
</comment>
<keyword evidence="1" id="KW-1133">Transmembrane helix</keyword>
<evidence type="ECO:0000313" key="2">
    <source>
        <dbReference type="EMBL" id="KAE9622246.1"/>
    </source>
</evidence>
<reference evidence="3" key="1">
    <citation type="journal article" date="2020" name="Nat. Commun.">
        <title>Genome sequence of the cluster root forming white lupin.</title>
        <authorList>
            <person name="Hufnagel B."/>
            <person name="Marques A."/>
            <person name="Soriano A."/>
            <person name="Marques L."/>
            <person name="Divol F."/>
            <person name="Doumas P."/>
            <person name="Sallet E."/>
            <person name="Mancinotti D."/>
            <person name="Carrere S."/>
            <person name="Marande W."/>
            <person name="Arribat S."/>
            <person name="Keller J."/>
            <person name="Huneau C."/>
            <person name="Blein T."/>
            <person name="Aime D."/>
            <person name="Laguerre M."/>
            <person name="Taylor J."/>
            <person name="Schubert V."/>
            <person name="Nelson M."/>
            <person name="Geu-Flores F."/>
            <person name="Crespi M."/>
            <person name="Gallardo-Guerrero K."/>
            <person name="Delaux P.-M."/>
            <person name="Salse J."/>
            <person name="Berges H."/>
            <person name="Guyot R."/>
            <person name="Gouzy J."/>
            <person name="Peret B."/>
        </authorList>
    </citation>
    <scope>NUCLEOTIDE SEQUENCE [LARGE SCALE GENOMIC DNA]</scope>
    <source>
        <strain evidence="3">cv. Amiga</strain>
    </source>
</reference>
<keyword evidence="1" id="KW-0812">Transmembrane</keyword>
<dbReference type="EMBL" id="WOCE01000001">
    <property type="protein sequence ID" value="KAE9622246.1"/>
    <property type="molecule type" value="Genomic_DNA"/>
</dbReference>
<name>A0A6A4RC27_LUPAL</name>
<gene>
    <name evidence="2" type="ORF">Lalb_Chr01g0023221</name>
</gene>
<keyword evidence="1" id="KW-0472">Membrane</keyword>
<proteinExistence type="predicted"/>
<dbReference type="Proteomes" id="UP000447434">
    <property type="component" value="Chromosome 1"/>
</dbReference>
<feature type="transmembrane region" description="Helical" evidence="1">
    <location>
        <begin position="20"/>
        <end position="42"/>
    </location>
</feature>
<keyword evidence="3" id="KW-1185">Reference proteome</keyword>
<evidence type="ECO:0000256" key="1">
    <source>
        <dbReference type="SAM" id="Phobius"/>
    </source>
</evidence>
<organism evidence="2 3">
    <name type="scientific">Lupinus albus</name>
    <name type="common">White lupine</name>
    <name type="synonym">Lupinus termis</name>
    <dbReference type="NCBI Taxonomy" id="3870"/>
    <lineage>
        <taxon>Eukaryota</taxon>
        <taxon>Viridiplantae</taxon>
        <taxon>Streptophyta</taxon>
        <taxon>Embryophyta</taxon>
        <taxon>Tracheophyta</taxon>
        <taxon>Spermatophyta</taxon>
        <taxon>Magnoliopsida</taxon>
        <taxon>eudicotyledons</taxon>
        <taxon>Gunneridae</taxon>
        <taxon>Pentapetalae</taxon>
        <taxon>rosids</taxon>
        <taxon>fabids</taxon>
        <taxon>Fabales</taxon>
        <taxon>Fabaceae</taxon>
        <taxon>Papilionoideae</taxon>
        <taxon>50 kb inversion clade</taxon>
        <taxon>genistoids sensu lato</taxon>
        <taxon>core genistoids</taxon>
        <taxon>Genisteae</taxon>
        <taxon>Lupinus</taxon>
    </lineage>
</organism>
<protein>
    <submittedName>
        <fullName evidence="2">Uncharacterized protein</fullName>
    </submittedName>
</protein>
<evidence type="ECO:0000313" key="3">
    <source>
        <dbReference type="Proteomes" id="UP000447434"/>
    </source>
</evidence>
<dbReference type="AlphaFoldDB" id="A0A6A4RC27"/>
<sequence>MPFSSQNSSRAFDVNSPPPSVLRVLNCLLDCFSAIALNLFRLSSTSLFALRR</sequence>